<feature type="domain" description="CheB-type methylesterase" evidence="10">
    <location>
        <begin position="20"/>
        <end position="204"/>
    </location>
</feature>
<dbReference type="InterPro" id="IPR001610">
    <property type="entry name" value="PAC"/>
</dbReference>
<keyword evidence="3" id="KW-0145">Chemotaxis</keyword>
<feature type="domain" description="CheR-type methyltransferase" evidence="11">
    <location>
        <begin position="212"/>
        <end position="484"/>
    </location>
</feature>
<dbReference type="Pfam" id="PF00072">
    <property type="entry name" value="Response_reg"/>
    <property type="match status" value="1"/>
</dbReference>
<dbReference type="SUPFAM" id="SSF52172">
    <property type="entry name" value="CheY-like"/>
    <property type="match status" value="1"/>
</dbReference>
<evidence type="ECO:0000313" key="12">
    <source>
        <dbReference type="EMBL" id="MEA5139109.1"/>
    </source>
</evidence>
<dbReference type="InterPro" id="IPR000700">
    <property type="entry name" value="PAS-assoc_C"/>
</dbReference>
<evidence type="ECO:0000259" key="10">
    <source>
        <dbReference type="PROSITE" id="PS50122"/>
    </source>
</evidence>
<comment type="caution">
    <text evidence="12">The sequence shown here is derived from an EMBL/GenBank/DDBJ whole genome shotgun (WGS) entry which is preliminary data.</text>
</comment>
<dbReference type="SUPFAM" id="SSF47384">
    <property type="entry name" value="Homodimeric domain of signal transducing histidine kinase"/>
    <property type="match status" value="1"/>
</dbReference>
<feature type="active site" evidence="3">
    <location>
        <position position="147"/>
    </location>
</feature>
<dbReference type="SUPFAM" id="SSF55874">
    <property type="entry name" value="ATPase domain of HSP90 chaperone/DNA topoisomerase II/histidine kinase"/>
    <property type="match status" value="1"/>
</dbReference>
<dbReference type="PROSITE" id="PS50122">
    <property type="entry name" value="CHEB"/>
    <property type="match status" value="1"/>
</dbReference>
<dbReference type="EMBL" id="JAYFUM010000008">
    <property type="protein sequence ID" value="MEA5139109.1"/>
    <property type="molecule type" value="Genomic_DNA"/>
</dbReference>
<dbReference type="Pfam" id="PF02518">
    <property type="entry name" value="HATPase_c"/>
    <property type="match status" value="1"/>
</dbReference>
<keyword evidence="12" id="KW-0808">Transferase</keyword>
<name>A0ABU5Q8E7_9BACT</name>
<dbReference type="SMART" id="SM00138">
    <property type="entry name" value="MeTrc"/>
    <property type="match status" value="1"/>
</dbReference>
<sequence length="1530" mass="173365">MKKKLLVKANEKLEQAQDHAFTIVAIGASVGGLEAICELLKNISPDTGMAFIYVQHLNPDHKSLLTSILAKMTTMKVQEIENMEHILPNNVYVIPTNQVIEVIDGHIKLLPRTKNTAVISIDVLFSSLAKTHHEKVIGVILSGNASDGTNGLKDIKEAGGITIAQDDTAQANSMPLSAINAGIVDFVLSPKDIAKKLENLSKSNFDKKIKDDIEVQNENPNADLDNIFNLLRTKMGVDFSHYKMPTIKRRITHKMKQSGIKTIKEYVVFLQKDDAAIALLYKDLLINVTNFFRDTETFEYLESTILPKLLKSKNSEESLRIWVPACSTGEEAYSIAILIDELREKKNKKIIFQIFATDLSDEAIQAARLGEYSQTDVKNIPQKYLNRYFSKIGENYKVIKELRDLCVFAPHNILRGPPFSRMDFVSCCNLLIYFDSTAQKKVFTTLHFALNDAGFLMLGKAETIGTTSQLFTQVNSKYKIYTCKKSNGIRRQMELQPRFPRTIFPTKKINIPTKSISVTPVGIENAIDAVLLASYMPACAVINKDMEILQFRGPVSFFLEHQSGKASLHILKMARPEFAFELRNAIYEVIKTKQNVQKSGIEIKIESAWQLLSFEVSPLKIDWEEPLIMIVFTLHKQADRSLENHKSDKSSLALRDQRIKKLTEELNSIRKEINTITDLQEITFEELQVANEEIVSSNEEYQTLNEELETSREEIEVTNEELISSNQELHMRNSLLTEAYDFSEAIIATIHEPMLVLDKNFAVKSANKSFYEKFLFKKQDTEGISLFDLGDKQWNIVELKTALKNIISHNSSLSKFHLTHTFKGIGEKHLLLNGNLILQKISSEQLILLAIEDITEQKRIENNLAQSLKEVLDYRYALDASSIVDVADEKGIINYVNDNYCRISQYSSDELIGKNHRVINSNYHSEVFMKELWDTIMSGKIWRNELRNKAKDGSFYWVNSTIVPFLDEEQKPYQFVAISIDITDQKMAERELMEAKIFAELATGIAEEAQTKAERASHNAEEAMKAKQQFLSNMSHEIRTPLNAIIGFTKIVLKTNLEAKQKEYLTAIKMSGDALIVLINDILDLAKVDAGKMVFEKKPFKLAFSVLTIIRLFETKSQEKNLILKSEIDTNIPEVLVGDASRLHQIMLNLVSNALKFTAKGYISLNIRLLNEDAEKVTIQFSVEDTGIGIATDQLKTIFENFQQASSETSRLYGGTGLGLAIAKQLVESQGGVISLKSKIDEGSTFTFVLTFFKTEAKAEEEIELIPLDNRLSNVNVLVAEDTPLNQLLIKTLLDDFNFECDIAENGKIAIEKLQSKTYDIILMDIQMPEMNGFEATEYIRNTLQSNIPIIALTADVTTSDVAKCKEVGMNEYIAKPVDERLLYTLMVGLIPQKIIEKVMEDEVLMIEDDTLVTYLDLSYLTTRTKNNPKLMTEMISIYLKQTPILINAMKQSLLENNWQLLQATVHKMIPSFSIMGIKGEHENVAKRIYDYAGLNQPHESIHDLVAQLEFVCEQACKELELELERINNL</sequence>
<dbReference type="InterPro" id="IPR003661">
    <property type="entry name" value="HisK_dim/P_dom"/>
</dbReference>
<dbReference type="Pfam" id="PF13426">
    <property type="entry name" value="PAS_9"/>
    <property type="match status" value="2"/>
</dbReference>
<feature type="modified residue" description="4-aspartylphosphate" evidence="4">
    <location>
        <position position="1325"/>
    </location>
</feature>
<dbReference type="SUPFAM" id="SSF52738">
    <property type="entry name" value="Methylesterase CheB, C-terminal domain"/>
    <property type="match status" value="1"/>
</dbReference>
<dbReference type="CDD" id="cd00130">
    <property type="entry name" value="PAS"/>
    <property type="match status" value="1"/>
</dbReference>
<dbReference type="CDD" id="cd00082">
    <property type="entry name" value="HisKA"/>
    <property type="match status" value="1"/>
</dbReference>
<dbReference type="Gene3D" id="3.30.565.10">
    <property type="entry name" value="Histidine kinase-like ATPase, C-terminal domain"/>
    <property type="match status" value="1"/>
</dbReference>
<dbReference type="PANTHER" id="PTHR24422:SF27">
    <property type="entry name" value="PROTEIN-GLUTAMATE O-METHYLTRANSFERASE"/>
    <property type="match status" value="1"/>
</dbReference>
<dbReference type="EC" id="2.7.13.3" evidence="2"/>
<dbReference type="Gene3D" id="3.40.50.2300">
    <property type="match status" value="1"/>
</dbReference>
<dbReference type="CDD" id="cd17546">
    <property type="entry name" value="REC_hyHK_CKI1_RcsC-like"/>
    <property type="match status" value="1"/>
</dbReference>
<feature type="domain" description="Response regulatory" evidence="7">
    <location>
        <begin position="1276"/>
        <end position="1391"/>
    </location>
</feature>
<feature type="active site" evidence="3">
    <location>
        <position position="29"/>
    </location>
</feature>
<proteinExistence type="predicted"/>
<dbReference type="GO" id="GO:0008168">
    <property type="term" value="F:methyltransferase activity"/>
    <property type="evidence" value="ECO:0007669"/>
    <property type="project" value="UniProtKB-KW"/>
</dbReference>
<dbReference type="InterPro" id="IPR050903">
    <property type="entry name" value="Bact_Chemotaxis_MeTrfase"/>
</dbReference>
<dbReference type="SMART" id="SM00448">
    <property type="entry name" value="REC"/>
    <property type="match status" value="1"/>
</dbReference>
<dbReference type="PROSITE" id="PS50112">
    <property type="entry name" value="PAS"/>
    <property type="match status" value="1"/>
</dbReference>
<dbReference type="InterPro" id="IPR000780">
    <property type="entry name" value="CheR_MeTrfase"/>
</dbReference>
<feature type="domain" description="Histidine kinase" evidence="6">
    <location>
        <begin position="1033"/>
        <end position="1254"/>
    </location>
</feature>
<dbReference type="CDD" id="cd16434">
    <property type="entry name" value="CheB-CheR_fusion"/>
    <property type="match status" value="1"/>
</dbReference>
<dbReference type="InterPro" id="IPR022641">
    <property type="entry name" value="CheR_N"/>
</dbReference>
<dbReference type="SUPFAM" id="SSF47757">
    <property type="entry name" value="Chemotaxis receptor methyltransferase CheR, N-terminal domain"/>
    <property type="match status" value="1"/>
</dbReference>
<dbReference type="SUPFAM" id="SSF47226">
    <property type="entry name" value="Histidine-containing phosphotransfer domain, HPT domain"/>
    <property type="match status" value="1"/>
</dbReference>
<accession>A0ABU5Q8E7</accession>
<dbReference type="InterPro" id="IPR001789">
    <property type="entry name" value="Sig_transdc_resp-reg_receiver"/>
</dbReference>
<dbReference type="PROSITE" id="PS50123">
    <property type="entry name" value="CHER"/>
    <property type="match status" value="1"/>
</dbReference>
<dbReference type="InterPro" id="IPR011006">
    <property type="entry name" value="CheY-like_superfamily"/>
</dbReference>
<dbReference type="SMART" id="SM00091">
    <property type="entry name" value="PAS"/>
    <property type="match status" value="2"/>
</dbReference>
<dbReference type="Pfam" id="PF01739">
    <property type="entry name" value="CheR"/>
    <property type="match status" value="1"/>
</dbReference>
<organism evidence="12 13">
    <name type="scientific">Arcicella rigui</name>
    <dbReference type="NCBI Taxonomy" id="797020"/>
    <lineage>
        <taxon>Bacteria</taxon>
        <taxon>Pseudomonadati</taxon>
        <taxon>Bacteroidota</taxon>
        <taxon>Cytophagia</taxon>
        <taxon>Cytophagales</taxon>
        <taxon>Flectobacillaceae</taxon>
        <taxon>Arcicella</taxon>
    </lineage>
</organism>
<dbReference type="SMART" id="SM00388">
    <property type="entry name" value="HisKA"/>
    <property type="match status" value="1"/>
</dbReference>
<keyword evidence="13" id="KW-1185">Reference proteome</keyword>
<feature type="active site" evidence="3">
    <location>
        <position position="56"/>
    </location>
</feature>
<dbReference type="Gene3D" id="3.30.450.20">
    <property type="entry name" value="PAS domain"/>
    <property type="match status" value="2"/>
</dbReference>
<dbReference type="SMART" id="SM00387">
    <property type="entry name" value="HATPase_c"/>
    <property type="match status" value="1"/>
</dbReference>
<evidence type="ECO:0000256" key="5">
    <source>
        <dbReference type="SAM" id="Coils"/>
    </source>
</evidence>
<feature type="domain" description="PAS" evidence="8">
    <location>
        <begin position="864"/>
        <end position="926"/>
    </location>
</feature>
<dbReference type="Gene3D" id="3.40.50.150">
    <property type="entry name" value="Vaccinia Virus protein VP39"/>
    <property type="match status" value="1"/>
</dbReference>
<dbReference type="InterPro" id="IPR036890">
    <property type="entry name" value="HATPase_C_sf"/>
</dbReference>
<protein>
    <recommendedName>
        <fullName evidence="2">histidine kinase</fullName>
        <ecNumber evidence="2">2.7.13.3</ecNumber>
    </recommendedName>
</protein>
<feature type="coiled-coil region" evidence="5">
    <location>
        <begin position="652"/>
        <end position="728"/>
    </location>
</feature>
<dbReference type="PROSITE" id="PS50110">
    <property type="entry name" value="RESPONSE_REGULATORY"/>
    <property type="match status" value="1"/>
</dbReference>
<dbReference type="Gene3D" id="3.40.50.180">
    <property type="entry name" value="Methylesterase CheB, C-terminal domain"/>
    <property type="match status" value="1"/>
</dbReference>
<dbReference type="SUPFAM" id="SSF55785">
    <property type="entry name" value="PYP-like sensor domain (PAS domain)"/>
    <property type="match status" value="1"/>
</dbReference>
<evidence type="ECO:0000259" key="7">
    <source>
        <dbReference type="PROSITE" id="PS50110"/>
    </source>
</evidence>
<keyword evidence="12" id="KW-0489">Methyltransferase</keyword>
<reference evidence="12 13" key="1">
    <citation type="submission" date="2023-12" db="EMBL/GenBank/DDBJ databases">
        <title>Novel species of the genus Arcicella isolated from rivers.</title>
        <authorList>
            <person name="Lu H."/>
        </authorList>
    </citation>
    <scope>NUCLEOTIDE SEQUENCE [LARGE SCALE GENOMIC DNA]</scope>
    <source>
        <strain evidence="12 13">KCTC 23307</strain>
    </source>
</reference>
<evidence type="ECO:0000256" key="2">
    <source>
        <dbReference type="ARBA" id="ARBA00012438"/>
    </source>
</evidence>
<dbReference type="InterPro" id="IPR000673">
    <property type="entry name" value="Sig_transdc_resp-reg_Me-estase"/>
</dbReference>
<gene>
    <name evidence="12" type="ORF">VB248_08190</name>
</gene>
<evidence type="ECO:0000259" key="9">
    <source>
        <dbReference type="PROSITE" id="PS50113"/>
    </source>
</evidence>
<dbReference type="InterPro" id="IPR003594">
    <property type="entry name" value="HATPase_dom"/>
</dbReference>
<dbReference type="InterPro" id="IPR035965">
    <property type="entry name" value="PAS-like_dom_sf"/>
</dbReference>
<dbReference type="PROSITE" id="PS50109">
    <property type="entry name" value="HIS_KIN"/>
    <property type="match status" value="1"/>
</dbReference>
<dbReference type="InterPro" id="IPR036097">
    <property type="entry name" value="HisK_dim/P_sf"/>
</dbReference>
<dbReference type="NCBIfam" id="TIGR00229">
    <property type="entry name" value="sensory_box"/>
    <property type="match status" value="1"/>
</dbReference>
<dbReference type="Pfam" id="PF01339">
    <property type="entry name" value="CheB_methylest"/>
    <property type="match status" value="1"/>
</dbReference>
<dbReference type="Pfam" id="PF00512">
    <property type="entry name" value="HisKA"/>
    <property type="match status" value="1"/>
</dbReference>
<keyword evidence="4" id="KW-0597">Phosphoprotein</keyword>
<dbReference type="SUPFAM" id="SSF53335">
    <property type="entry name" value="S-adenosyl-L-methionine-dependent methyltransferases"/>
    <property type="match status" value="1"/>
</dbReference>
<dbReference type="Gene3D" id="1.10.287.130">
    <property type="match status" value="1"/>
</dbReference>
<evidence type="ECO:0000259" key="11">
    <source>
        <dbReference type="PROSITE" id="PS50123"/>
    </source>
</evidence>
<dbReference type="InterPro" id="IPR036641">
    <property type="entry name" value="HPT_dom_sf"/>
</dbReference>
<dbReference type="InterPro" id="IPR005467">
    <property type="entry name" value="His_kinase_dom"/>
</dbReference>
<dbReference type="GO" id="GO:0032259">
    <property type="term" value="P:methylation"/>
    <property type="evidence" value="ECO:0007669"/>
    <property type="project" value="UniProtKB-KW"/>
</dbReference>
<dbReference type="PRINTS" id="PR00996">
    <property type="entry name" value="CHERMTFRASE"/>
</dbReference>
<dbReference type="InterPro" id="IPR022642">
    <property type="entry name" value="CheR_C"/>
</dbReference>
<keyword evidence="3" id="KW-0378">Hydrolase</keyword>
<dbReference type="Gene3D" id="1.20.120.160">
    <property type="entry name" value="HPT domain"/>
    <property type="match status" value="1"/>
</dbReference>
<evidence type="ECO:0000259" key="8">
    <source>
        <dbReference type="PROSITE" id="PS50112"/>
    </source>
</evidence>
<dbReference type="InterPro" id="IPR035909">
    <property type="entry name" value="CheB_C"/>
</dbReference>
<dbReference type="SMART" id="SM00086">
    <property type="entry name" value="PAC"/>
    <property type="match status" value="1"/>
</dbReference>
<evidence type="ECO:0000256" key="1">
    <source>
        <dbReference type="ARBA" id="ARBA00000085"/>
    </source>
</evidence>
<evidence type="ECO:0000259" key="6">
    <source>
        <dbReference type="PROSITE" id="PS50109"/>
    </source>
</evidence>
<dbReference type="CDD" id="cd16922">
    <property type="entry name" value="HATPase_EvgS-ArcB-TorS-like"/>
    <property type="match status" value="1"/>
</dbReference>
<dbReference type="RefSeq" id="WP_323296270.1">
    <property type="nucleotide sequence ID" value="NZ_JAYFUM010000008.1"/>
</dbReference>
<dbReference type="Pfam" id="PF03705">
    <property type="entry name" value="CheR_N"/>
    <property type="match status" value="1"/>
</dbReference>
<dbReference type="Proteomes" id="UP001302949">
    <property type="component" value="Unassembled WGS sequence"/>
</dbReference>
<dbReference type="InterPro" id="IPR000014">
    <property type="entry name" value="PAS"/>
</dbReference>
<evidence type="ECO:0000256" key="3">
    <source>
        <dbReference type="PROSITE-ProRule" id="PRU00050"/>
    </source>
</evidence>
<evidence type="ECO:0000256" key="4">
    <source>
        <dbReference type="PROSITE-ProRule" id="PRU00169"/>
    </source>
</evidence>
<dbReference type="PROSITE" id="PS50113">
    <property type="entry name" value="PAC"/>
    <property type="match status" value="1"/>
</dbReference>
<keyword evidence="5" id="KW-0175">Coiled coil</keyword>
<comment type="catalytic activity">
    <reaction evidence="1">
        <text>ATP + protein L-histidine = ADP + protein N-phospho-L-histidine.</text>
        <dbReference type="EC" id="2.7.13.3"/>
    </reaction>
</comment>
<feature type="domain" description="PAC" evidence="9">
    <location>
        <begin position="942"/>
        <end position="994"/>
    </location>
</feature>
<evidence type="ECO:0000313" key="13">
    <source>
        <dbReference type="Proteomes" id="UP001302949"/>
    </source>
</evidence>
<dbReference type="PANTHER" id="PTHR24422">
    <property type="entry name" value="CHEMOTAXIS PROTEIN METHYLTRANSFERASE"/>
    <property type="match status" value="1"/>
</dbReference>
<dbReference type="InterPro" id="IPR029063">
    <property type="entry name" value="SAM-dependent_MTases_sf"/>
</dbReference>